<dbReference type="AlphaFoldDB" id="A0A059B7Q0"/>
<dbReference type="OMA" id="GPAKAYQ"/>
<feature type="compositionally biased region" description="Basic and acidic residues" evidence="1">
    <location>
        <begin position="16"/>
        <end position="42"/>
    </location>
</feature>
<accession>A0A059B7Q0</accession>
<evidence type="ECO:0000313" key="2">
    <source>
        <dbReference type="EMBL" id="KCW62158.1"/>
    </source>
</evidence>
<organism evidence="2">
    <name type="scientific">Eucalyptus grandis</name>
    <name type="common">Flooded gum</name>
    <dbReference type="NCBI Taxonomy" id="71139"/>
    <lineage>
        <taxon>Eukaryota</taxon>
        <taxon>Viridiplantae</taxon>
        <taxon>Streptophyta</taxon>
        <taxon>Embryophyta</taxon>
        <taxon>Tracheophyta</taxon>
        <taxon>Spermatophyta</taxon>
        <taxon>Magnoliopsida</taxon>
        <taxon>eudicotyledons</taxon>
        <taxon>Gunneridae</taxon>
        <taxon>Pentapetalae</taxon>
        <taxon>rosids</taxon>
        <taxon>malvids</taxon>
        <taxon>Myrtales</taxon>
        <taxon>Myrtaceae</taxon>
        <taxon>Myrtoideae</taxon>
        <taxon>Eucalypteae</taxon>
        <taxon>Eucalyptus</taxon>
    </lineage>
</organism>
<dbReference type="Gramene" id="KCW62158">
    <property type="protein sequence ID" value="KCW62158"/>
    <property type="gene ID" value="EUGRSUZ_H04817"/>
</dbReference>
<feature type="region of interest" description="Disordered" evidence="1">
    <location>
        <begin position="1"/>
        <end position="76"/>
    </location>
</feature>
<reference evidence="2" key="1">
    <citation type="submission" date="2013-07" db="EMBL/GenBank/DDBJ databases">
        <title>The genome of Eucalyptus grandis.</title>
        <authorList>
            <person name="Schmutz J."/>
            <person name="Hayes R."/>
            <person name="Myburg A."/>
            <person name="Tuskan G."/>
            <person name="Grattapaglia D."/>
            <person name="Rokhsar D.S."/>
        </authorList>
    </citation>
    <scope>NUCLEOTIDE SEQUENCE</scope>
    <source>
        <tissue evidence="2">Leaf extractions</tissue>
    </source>
</reference>
<dbReference type="PANTHER" id="PTHR34950">
    <property type="entry name" value="OS04G0457400 PROTEIN"/>
    <property type="match status" value="1"/>
</dbReference>
<dbReference type="InParanoid" id="A0A059B7Q0"/>
<proteinExistence type="predicted"/>
<feature type="compositionally biased region" description="Polar residues" evidence="1">
    <location>
        <begin position="63"/>
        <end position="76"/>
    </location>
</feature>
<dbReference type="EMBL" id="KK198760">
    <property type="protein sequence ID" value="KCW62158.1"/>
    <property type="molecule type" value="Genomic_DNA"/>
</dbReference>
<protein>
    <submittedName>
        <fullName evidence="2">Uncharacterized protein</fullName>
    </submittedName>
</protein>
<name>A0A059B7Q0_EUCGR</name>
<gene>
    <name evidence="2" type="ORF">EUGRSUZ_H04817</name>
</gene>
<dbReference type="PANTHER" id="PTHR34950:SF2">
    <property type="entry name" value="OS10G0364900 PROTEIN"/>
    <property type="match status" value="1"/>
</dbReference>
<evidence type="ECO:0000256" key="1">
    <source>
        <dbReference type="SAM" id="MobiDB-lite"/>
    </source>
</evidence>
<sequence length="76" mass="8095">MSSIGASCANVYVMKKRQEEKLKKLEEEGRKRDKSDGEDKVGGDGNDSNGNSGFARNKKVHPHNSQASNSGKAGGS</sequence>